<evidence type="ECO:0000313" key="13">
    <source>
        <dbReference type="EMBL" id="MCQ8896692.1"/>
    </source>
</evidence>
<evidence type="ECO:0000256" key="8">
    <source>
        <dbReference type="ARBA" id="ARBA00022989"/>
    </source>
</evidence>
<feature type="compositionally biased region" description="Low complexity" evidence="11">
    <location>
        <begin position="94"/>
        <end position="128"/>
    </location>
</feature>
<name>A0ABT1WIY6_9BURK</name>
<evidence type="ECO:0000256" key="3">
    <source>
        <dbReference type="ARBA" id="ARBA00022448"/>
    </source>
</evidence>
<dbReference type="InterPro" id="IPR006260">
    <property type="entry name" value="TonB/TolA_C"/>
</dbReference>
<comment type="similarity">
    <text evidence="2 10">Belongs to the TonB family.</text>
</comment>
<dbReference type="Proteomes" id="UP001204142">
    <property type="component" value="Unassembled WGS sequence"/>
</dbReference>
<organism evidence="13 14">
    <name type="scientific">Limnobacter humi</name>
    <dbReference type="NCBI Taxonomy" id="1778671"/>
    <lineage>
        <taxon>Bacteria</taxon>
        <taxon>Pseudomonadati</taxon>
        <taxon>Pseudomonadota</taxon>
        <taxon>Betaproteobacteria</taxon>
        <taxon>Burkholderiales</taxon>
        <taxon>Burkholderiaceae</taxon>
        <taxon>Limnobacter</taxon>
    </lineage>
</organism>
<proteinExistence type="inferred from homology"/>
<feature type="transmembrane region" description="Helical" evidence="10">
    <location>
        <begin position="21"/>
        <end position="39"/>
    </location>
</feature>
<dbReference type="SUPFAM" id="SSF74653">
    <property type="entry name" value="TolA/TonB C-terminal domain"/>
    <property type="match status" value="1"/>
</dbReference>
<keyword evidence="14" id="KW-1185">Reference proteome</keyword>
<evidence type="ECO:0000256" key="11">
    <source>
        <dbReference type="SAM" id="MobiDB-lite"/>
    </source>
</evidence>
<gene>
    <name evidence="13" type="ORF">NQT62_09635</name>
</gene>
<dbReference type="NCBIfam" id="TIGR01352">
    <property type="entry name" value="tonB_Cterm"/>
    <property type="match status" value="1"/>
</dbReference>
<dbReference type="InterPro" id="IPR003538">
    <property type="entry name" value="TonB"/>
</dbReference>
<keyword evidence="3 10" id="KW-0813">Transport</keyword>
<dbReference type="PANTHER" id="PTHR33446:SF2">
    <property type="entry name" value="PROTEIN TONB"/>
    <property type="match status" value="1"/>
</dbReference>
<comment type="function">
    <text evidence="10">Interacts with outer membrane receptor proteins that carry out high-affinity binding and energy dependent uptake into the periplasmic space of specific substrates. It could act to transduce energy from the cytoplasmic membrane to specific energy-requiring processes in the outer membrane, resulting in the release into the periplasm of ligands bound by these outer membrane proteins.</text>
</comment>
<dbReference type="EMBL" id="JANIGO010000003">
    <property type="protein sequence ID" value="MCQ8896692.1"/>
    <property type="molecule type" value="Genomic_DNA"/>
</dbReference>
<dbReference type="PROSITE" id="PS52015">
    <property type="entry name" value="TONB_CTD"/>
    <property type="match status" value="1"/>
</dbReference>
<feature type="region of interest" description="Disordered" evidence="11">
    <location>
        <begin position="66"/>
        <end position="158"/>
    </location>
</feature>
<feature type="domain" description="TonB C-terminal" evidence="12">
    <location>
        <begin position="140"/>
        <end position="232"/>
    </location>
</feature>
<keyword evidence="8 10" id="KW-1133">Transmembrane helix</keyword>
<evidence type="ECO:0000256" key="2">
    <source>
        <dbReference type="ARBA" id="ARBA00006555"/>
    </source>
</evidence>
<keyword evidence="9 10" id="KW-0472">Membrane</keyword>
<dbReference type="RefSeq" id="WP_256764505.1">
    <property type="nucleotide sequence ID" value="NZ_JANIGO010000003.1"/>
</dbReference>
<evidence type="ECO:0000256" key="1">
    <source>
        <dbReference type="ARBA" id="ARBA00004383"/>
    </source>
</evidence>
<dbReference type="Gene3D" id="3.30.1150.10">
    <property type="match status" value="1"/>
</dbReference>
<evidence type="ECO:0000256" key="4">
    <source>
        <dbReference type="ARBA" id="ARBA00022475"/>
    </source>
</evidence>
<comment type="subcellular location">
    <subcellularLocation>
        <location evidence="1 10">Cell inner membrane</location>
        <topology evidence="1 10">Single-pass membrane protein</topology>
        <orientation evidence="1 10">Periplasmic side</orientation>
    </subcellularLocation>
</comment>
<evidence type="ECO:0000256" key="10">
    <source>
        <dbReference type="RuleBase" id="RU362123"/>
    </source>
</evidence>
<keyword evidence="5 10" id="KW-0997">Cell inner membrane</keyword>
<evidence type="ECO:0000256" key="7">
    <source>
        <dbReference type="ARBA" id="ARBA00022927"/>
    </source>
</evidence>
<evidence type="ECO:0000256" key="9">
    <source>
        <dbReference type="ARBA" id="ARBA00023136"/>
    </source>
</evidence>
<accession>A0ABT1WIY6</accession>
<dbReference type="InterPro" id="IPR037682">
    <property type="entry name" value="TonB_C"/>
</dbReference>
<evidence type="ECO:0000313" key="14">
    <source>
        <dbReference type="Proteomes" id="UP001204142"/>
    </source>
</evidence>
<reference evidence="13 14" key="1">
    <citation type="submission" date="2022-07" db="EMBL/GenBank/DDBJ databases">
        <authorList>
            <person name="Xamxidin M."/>
            <person name="Wu M."/>
        </authorList>
    </citation>
    <scope>NUCLEOTIDE SEQUENCE [LARGE SCALE GENOMIC DNA]</scope>
    <source>
        <strain evidence="13 14">NBRC 111650</strain>
    </source>
</reference>
<protein>
    <recommendedName>
        <fullName evidence="10">Protein TonB</fullName>
    </recommendedName>
</protein>
<dbReference type="PRINTS" id="PR01374">
    <property type="entry name" value="TONBPROTEIN"/>
</dbReference>
<keyword evidence="6 10" id="KW-0812">Transmembrane</keyword>
<evidence type="ECO:0000256" key="6">
    <source>
        <dbReference type="ARBA" id="ARBA00022692"/>
    </source>
</evidence>
<evidence type="ECO:0000259" key="12">
    <source>
        <dbReference type="PROSITE" id="PS52015"/>
    </source>
</evidence>
<dbReference type="PANTHER" id="PTHR33446">
    <property type="entry name" value="PROTEIN TONB-RELATED"/>
    <property type="match status" value="1"/>
</dbReference>
<sequence length="232" mass="24541">MRFALPEKTMPPAHQAEPPQALILGSVVLVHLLVLLWVGRQVHIAQPTLTQPSVEGVLIAIEPAPKASATPQPAPPKDVVKPKPAAKPVKQEQPKPSTPAIAPAIAPEPAPLTAATAPAQPQAQAVSPSAPPQDTQTITPPRTDAAHLNNPPPAYPALSRRLGEQGRVLVDVYILPDGSVGDLKLNKSSGFGRLDDAAMTAVKQWKFVPAKRGGQPIAFWYVQPVSFVLNSH</sequence>
<dbReference type="InterPro" id="IPR051045">
    <property type="entry name" value="TonB-dependent_transducer"/>
</dbReference>
<comment type="caution">
    <text evidence="13">The sequence shown here is derived from an EMBL/GenBank/DDBJ whole genome shotgun (WGS) entry which is preliminary data.</text>
</comment>
<keyword evidence="10" id="KW-0735">Signal-anchor</keyword>
<keyword evidence="4 10" id="KW-1003">Cell membrane</keyword>
<evidence type="ECO:0000256" key="5">
    <source>
        <dbReference type="ARBA" id="ARBA00022519"/>
    </source>
</evidence>
<dbReference type="Pfam" id="PF03544">
    <property type="entry name" value="TonB_C"/>
    <property type="match status" value="1"/>
</dbReference>
<keyword evidence="7 10" id="KW-0653">Protein transport</keyword>